<keyword evidence="3" id="KW-1185">Reference proteome</keyword>
<feature type="transmembrane region" description="Helical" evidence="1">
    <location>
        <begin position="21"/>
        <end position="40"/>
    </location>
</feature>
<reference evidence="2 3" key="1">
    <citation type="submission" date="2018-01" db="EMBL/GenBank/DDBJ databases">
        <title>Whole genome sequencing of Histamine producing bacteria.</title>
        <authorList>
            <person name="Butler K."/>
        </authorList>
    </citation>
    <scope>NUCLEOTIDE SEQUENCE [LARGE SCALE GENOMIC DNA]</scope>
    <source>
        <strain evidence="2 3">DSM 24669</strain>
    </source>
</reference>
<evidence type="ECO:0000313" key="3">
    <source>
        <dbReference type="Proteomes" id="UP000240481"/>
    </source>
</evidence>
<gene>
    <name evidence="2" type="ORF">C9I94_06465</name>
</gene>
<keyword evidence="1" id="KW-0472">Membrane</keyword>
<dbReference type="Proteomes" id="UP000240481">
    <property type="component" value="Unassembled WGS sequence"/>
</dbReference>
<dbReference type="STRING" id="680026.AB733_02520"/>
<dbReference type="EMBL" id="PYLZ01000003">
    <property type="protein sequence ID" value="PSW25297.1"/>
    <property type="molecule type" value="Genomic_DNA"/>
</dbReference>
<keyword evidence="1" id="KW-0812">Transmembrane</keyword>
<keyword evidence="1" id="KW-1133">Transmembrane helix</keyword>
<accession>A0A0J8VF35</accession>
<dbReference type="AlphaFoldDB" id="A0A0J8VF35"/>
<organism evidence="2 3">
    <name type="scientific">Photobacterium swingsii</name>
    <dbReference type="NCBI Taxonomy" id="680026"/>
    <lineage>
        <taxon>Bacteria</taxon>
        <taxon>Pseudomonadati</taxon>
        <taxon>Pseudomonadota</taxon>
        <taxon>Gammaproteobacteria</taxon>
        <taxon>Vibrionales</taxon>
        <taxon>Vibrionaceae</taxon>
        <taxon>Photobacterium</taxon>
    </lineage>
</organism>
<name>A0A0J8VF35_9GAMM</name>
<proteinExistence type="predicted"/>
<evidence type="ECO:0000313" key="2">
    <source>
        <dbReference type="EMBL" id="PSW25297.1"/>
    </source>
</evidence>
<evidence type="ECO:0000256" key="1">
    <source>
        <dbReference type="SAM" id="Phobius"/>
    </source>
</evidence>
<protein>
    <submittedName>
        <fullName evidence="2">Uncharacterized protein</fullName>
    </submittedName>
</protein>
<sequence length="68" mass="7822">MGLFFKNMFLNFNKKRHFILKSIYLLMLVITALCSLSILLNESDLKNKIGMVIEELNTDEVGVVTTQK</sequence>
<comment type="caution">
    <text evidence="2">The sequence shown here is derived from an EMBL/GenBank/DDBJ whole genome shotgun (WGS) entry which is preliminary data.</text>
</comment>